<dbReference type="PANTHER" id="PTHR30069:SF29">
    <property type="entry name" value="HEMOGLOBIN AND HEMOGLOBIN-HAPTOGLOBIN-BINDING PROTEIN 1-RELATED"/>
    <property type="match status" value="1"/>
</dbReference>
<dbReference type="SUPFAM" id="SSF49464">
    <property type="entry name" value="Carboxypeptidase regulatory domain-like"/>
    <property type="match status" value="1"/>
</dbReference>
<keyword evidence="2 8" id="KW-0813">Transport</keyword>
<dbReference type="Proteomes" id="UP000253383">
    <property type="component" value="Unassembled WGS sequence"/>
</dbReference>
<dbReference type="Gene3D" id="2.60.40.1120">
    <property type="entry name" value="Carboxypeptidase-like, regulatory domain"/>
    <property type="match status" value="1"/>
</dbReference>
<dbReference type="PANTHER" id="PTHR30069">
    <property type="entry name" value="TONB-DEPENDENT OUTER MEMBRANE RECEPTOR"/>
    <property type="match status" value="1"/>
</dbReference>
<feature type="signal peptide" evidence="9">
    <location>
        <begin position="1"/>
        <end position="24"/>
    </location>
</feature>
<feature type="domain" description="TonB-dependent receptor plug" evidence="10">
    <location>
        <begin position="118"/>
        <end position="241"/>
    </location>
</feature>
<protein>
    <submittedName>
        <fullName evidence="11">SusC/RagA family TonB-linked outer membrane protein</fullName>
    </submittedName>
</protein>
<dbReference type="InterPro" id="IPR023997">
    <property type="entry name" value="TonB-dep_OMP_SusC/RagA_CS"/>
</dbReference>
<evidence type="ECO:0000256" key="6">
    <source>
        <dbReference type="ARBA" id="ARBA00023136"/>
    </source>
</evidence>
<dbReference type="Gene3D" id="2.40.170.20">
    <property type="entry name" value="TonB-dependent receptor, beta-barrel domain"/>
    <property type="match status" value="1"/>
</dbReference>
<dbReference type="NCBIfam" id="TIGR04057">
    <property type="entry name" value="SusC_RagA_signa"/>
    <property type="match status" value="1"/>
</dbReference>
<evidence type="ECO:0000256" key="5">
    <source>
        <dbReference type="ARBA" id="ARBA00022729"/>
    </source>
</evidence>
<proteinExistence type="inferred from homology"/>
<dbReference type="FunFam" id="2.170.130.10:FF:000023">
    <property type="entry name" value="SusC/RagA family TonB-linked outer membrane protein"/>
    <property type="match status" value="1"/>
</dbReference>
<comment type="caution">
    <text evidence="11">The sequence shown here is derived from an EMBL/GenBank/DDBJ whole genome shotgun (WGS) entry which is preliminary data.</text>
</comment>
<evidence type="ECO:0000256" key="8">
    <source>
        <dbReference type="PROSITE-ProRule" id="PRU01360"/>
    </source>
</evidence>
<evidence type="ECO:0000256" key="7">
    <source>
        <dbReference type="ARBA" id="ARBA00023237"/>
    </source>
</evidence>
<dbReference type="InterPro" id="IPR012910">
    <property type="entry name" value="Plug_dom"/>
</dbReference>
<sequence>MKLCKERFTLLFFVLLLSCSVSWAQLLNVQGKVTDASQSAIPGANVLIKGTNKGTITDADGRYSISVGKGSELVIQSLGFVAQNITVGDQTTIDVALVEDDKTLDEVVVTALGIAKDKKALGYSVTEVKGSDFTQAREINLGNALSGKVAGVNATATATGPGGSSRVIIRGNGSLSGNNQPLYVVNGVPIDNTNVNSAGMWGGTDTGDGLNSINPDDIETISVLKGGTAAALYGSRASNGVILITTKTGKGQKGIGVEYNGTYTSDRPFTLTDWQYDYGQGIRQAKPLTQQEAINTGAQSWGARIDGSPVIQFDGVTRPYSAQKDNVKNFYNAGSTFTNTVAVAGGNEAASFRFSASNLDSKSSIPNSGFNRKSFNLSANANLSKKVLFEGVAQYNIETGTNRTFLSDTPKNPNYGVQMIANTVDIRSLDPGYDSRGYEALWNSSVYAQNPYFVVNKVKNEDIRNRFLGSFSMRYNITDFLYIRGRVGTDNNMMKYLSIEPTGLAYSTLGSMNRRQVQIQETNAEVLLGFNKEFGAFSVNALAGGNRMRRSTEEMSYNGSQFNVPFNYFLDNTINKSSGYGYSGFGINSLFASADVGYQNVLFLTLTGRQDWFSTLAKANNSLFYPSAGLSFVFSDVLPNKGNWLNYGKIRASLAQVGGGYPNPYALNLTYALEGNSYVGSVPLMRINGGTIPNALLQPNTSTTTEIGLETKLFNNKLGLDLTYYNRVTKNDPVTASTSSASGYGNVLLNVGEVVNKGIEVLLTGTPVKAASGLTWNVAYNMAYNDNKVVKIADGLKRLELDQSRTQSAYVYHFEGEPYGMLAGYRALKDANGNTVYNTATGVPMRSEFTMLGRGVPPLTMGLTNTFSYRNFSMSFLIDAKFGAKLYSATNYFAYARGLAKETLVGREGGLTVTGVSPTGDAFTKTFAGKDVQDYYSGLTTITDQFIYSSDFAKLRQLTFGYTLPKSFLAKTPIQSVSLSFVARNLLLLYSKVPNVDPESTYNSGNAQGLEMFGVPPARSFGLNLMVRF</sequence>
<dbReference type="Pfam" id="PF07715">
    <property type="entry name" value="Plug"/>
    <property type="match status" value="1"/>
</dbReference>
<accession>A0A368JT54</accession>
<evidence type="ECO:0000259" key="10">
    <source>
        <dbReference type="Pfam" id="PF07715"/>
    </source>
</evidence>
<dbReference type="AlphaFoldDB" id="A0A368JT54"/>
<feature type="chain" id="PRO_5016910863" evidence="9">
    <location>
        <begin position="25"/>
        <end position="1029"/>
    </location>
</feature>
<dbReference type="InterPro" id="IPR023996">
    <property type="entry name" value="TonB-dep_OMP_SusC/RagA"/>
</dbReference>
<reference evidence="11 12" key="1">
    <citation type="submission" date="2018-07" db="EMBL/GenBank/DDBJ databases">
        <title>Genome analysis of Larkinella rosea.</title>
        <authorList>
            <person name="Zhou Z."/>
            <person name="Wang G."/>
        </authorList>
    </citation>
    <scope>NUCLEOTIDE SEQUENCE [LARGE SCALE GENOMIC DNA]</scope>
    <source>
        <strain evidence="12">zzj9</strain>
    </source>
</reference>
<comment type="subcellular location">
    <subcellularLocation>
        <location evidence="1 8">Cell outer membrane</location>
        <topology evidence="1 8">Multi-pass membrane protein</topology>
    </subcellularLocation>
</comment>
<evidence type="ECO:0000313" key="12">
    <source>
        <dbReference type="Proteomes" id="UP000253383"/>
    </source>
</evidence>
<dbReference type="OrthoDB" id="9768177at2"/>
<dbReference type="GO" id="GO:0009279">
    <property type="term" value="C:cell outer membrane"/>
    <property type="evidence" value="ECO:0007669"/>
    <property type="project" value="UniProtKB-SubCell"/>
</dbReference>
<dbReference type="InterPro" id="IPR037066">
    <property type="entry name" value="Plug_dom_sf"/>
</dbReference>
<organism evidence="11 12">
    <name type="scientific">Larkinella punicea</name>
    <dbReference type="NCBI Taxonomy" id="2315727"/>
    <lineage>
        <taxon>Bacteria</taxon>
        <taxon>Pseudomonadati</taxon>
        <taxon>Bacteroidota</taxon>
        <taxon>Cytophagia</taxon>
        <taxon>Cytophagales</taxon>
        <taxon>Spirosomataceae</taxon>
        <taxon>Larkinella</taxon>
    </lineage>
</organism>
<evidence type="ECO:0000256" key="3">
    <source>
        <dbReference type="ARBA" id="ARBA00022452"/>
    </source>
</evidence>
<evidence type="ECO:0000256" key="2">
    <source>
        <dbReference type="ARBA" id="ARBA00022448"/>
    </source>
</evidence>
<keyword evidence="6 8" id="KW-0472">Membrane</keyword>
<dbReference type="Pfam" id="PF13715">
    <property type="entry name" value="CarbopepD_reg_2"/>
    <property type="match status" value="1"/>
</dbReference>
<keyword evidence="7 8" id="KW-0998">Cell outer membrane</keyword>
<dbReference type="GO" id="GO:0015344">
    <property type="term" value="F:siderophore uptake transmembrane transporter activity"/>
    <property type="evidence" value="ECO:0007669"/>
    <property type="project" value="TreeGrafter"/>
</dbReference>
<dbReference type="PROSITE" id="PS51257">
    <property type="entry name" value="PROKAR_LIPOPROTEIN"/>
    <property type="match status" value="1"/>
</dbReference>
<dbReference type="RefSeq" id="WP_114406058.1">
    <property type="nucleotide sequence ID" value="NZ_QOWE01000008.1"/>
</dbReference>
<dbReference type="GO" id="GO:0044718">
    <property type="term" value="P:siderophore transmembrane transport"/>
    <property type="evidence" value="ECO:0007669"/>
    <property type="project" value="TreeGrafter"/>
</dbReference>
<dbReference type="InterPro" id="IPR039426">
    <property type="entry name" value="TonB-dep_rcpt-like"/>
</dbReference>
<evidence type="ECO:0000256" key="9">
    <source>
        <dbReference type="SAM" id="SignalP"/>
    </source>
</evidence>
<comment type="similarity">
    <text evidence="8">Belongs to the TonB-dependent receptor family.</text>
</comment>
<keyword evidence="3 8" id="KW-1134">Transmembrane beta strand</keyword>
<evidence type="ECO:0000313" key="11">
    <source>
        <dbReference type="EMBL" id="RCR69371.1"/>
    </source>
</evidence>
<keyword evidence="12" id="KW-1185">Reference proteome</keyword>
<dbReference type="InterPro" id="IPR036942">
    <property type="entry name" value="Beta-barrel_TonB_sf"/>
</dbReference>
<keyword evidence="5 9" id="KW-0732">Signal</keyword>
<dbReference type="Gene3D" id="2.170.130.10">
    <property type="entry name" value="TonB-dependent receptor, plug domain"/>
    <property type="match status" value="1"/>
</dbReference>
<evidence type="ECO:0000256" key="1">
    <source>
        <dbReference type="ARBA" id="ARBA00004571"/>
    </source>
</evidence>
<dbReference type="InterPro" id="IPR008969">
    <property type="entry name" value="CarboxyPept-like_regulatory"/>
</dbReference>
<dbReference type="EMBL" id="QOWE01000008">
    <property type="protein sequence ID" value="RCR69371.1"/>
    <property type="molecule type" value="Genomic_DNA"/>
</dbReference>
<keyword evidence="4 8" id="KW-0812">Transmembrane</keyword>
<dbReference type="SUPFAM" id="SSF56935">
    <property type="entry name" value="Porins"/>
    <property type="match status" value="1"/>
</dbReference>
<evidence type="ECO:0000256" key="4">
    <source>
        <dbReference type="ARBA" id="ARBA00022692"/>
    </source>
</evidence>
<name>A0A368JT54_9BACT</name>
<gene>
    <name evidence="11" type="ORF">DUE52_10970</name>
</gene>
<dbReference type="PROSITE" id="PS52016">
    <property type="entry name" value="TONB_DEPENDENT_REC_3"/>
    <property type="match status" value="1"/>
</dbReference>
<dbReference type="NCBIfam" id="TIGR04056">
    <property type="entry name" value="OMP_RagA_SusC"/>
    <property type="match status" value="1"/>
</dbReference>